<feature type="region of interest" description="Disordered" evidence="1">
    <location>
        <begin position="45"/>
        <end position="130"/>
    </location>
</feature>
<protein>
    <submittedName>
        <fullName evidence="2">Uncharacterized protein</fullName>
    </submittedName>
</protein>
<evidence type="ECO:0000256" key="1">
    <source>
        <dbReference type="SAM" id="MobiDB-lite"/>
    </source>
</evidence>
<dbReference type="EMBL" id="JQ307220">
    <property type="protein sequence ID" value="AFU52905.1"/>
    <property type="molecule type" value="Genomic_DNA"/>
</dbReference>
<feature type="compositionally biased region" description="Polar residues" evidence="1">
    <location>
        <begin position="1"/>
        <end position="23"/>
    </location>
</feature>
<reference evidence="2" key="1">
    <citation type="journal article" date="2014" name="Appl. Environ. Microbiol.">
        <title>GouR, a TetR Family Transcriptional Regulator, Coordinates the Biosynthesis and Export of Gougerotin in Streptomyces graminearus.</title>
        <authorList>
            <person name="Wei J."/>
            <person name="Tian Y."/>
            <person name="Niu G."/>
            <person name="Tan H."/>
        </authorList>
    </citation>
    <scope>NUCLEOTIDE SEQUENCE</scope>
    <source>
        <strain evidence="2">AS4.506</strain>
    </source>
</reference>
<sequence length="130" mass="13570">MTVHQTAPLTTESCRVGSGQSPQPVGGRQPGCVCHGCGAGAWTVTTSASRRSPPERGRVGRVSPHTVTGPAPLRSPWREPHAASSRPAVATARRVGPRARPRPSTTASRSPRPRSSNWGMRPECSTAGGC</sequence>
<proteinExistence type="predicted"/>
<evidence type="ECO:0000313" key="2">
    <source>
        <dbReference type="EMBL" id="AFU52905.1"/>
    </source>
</evidence>
<accession>K4HWD5</accession>
<dbReference type="AlphaFoldDB" id="K4HWD5"/>
<name>K4HWD5_9ACTN</name>
<feature type="compositionally biased region" description="Low complexity" evidence="1">
    <location>
        <begin position="102"/>
        <end position="116"/>
    </location>
</feature>
<feature type="region of interest" description="Disordered" evidence="1">
    <location>
        <begin position="1"/>
        <end position="32"/>
    </location>
</feature>
<organism evidence="2">
    <name type="scientific">Streptomyces graminearus</name>
    <dbReference type="NCBI Taxonomy" id="284030"/>
    <lineage>
        <taxon>Bacteria</taxon>
        <taxon>Bacillati</taxon>
        <taxon>Actinomycetota</taxon>
        <taxon>Actinomycetes</taxon>
        <taxon>Kitasatosporales</taxon>
        <taxon>Streptomycetaceae</taxon>
        <taxon>Streptomyces</taxon>
    </lineage>
</organism>